<protein>
    <submittedName>
        <fullName evidence="2">Uncharacterized protein</fullName>
    </submittedName>
</protein>
<keyword evidence="3" id="KW-1185">Reference proteome</keyword>
<dbReference type="AlphaFoldDB" id="A0A9N8KMA7"/>
<organism evidence="2 3">
    <name type="scientific">Aureobasidium uvarum</name>
    <dbReference type="NCBI Taxonomy" id="2773716"/>
    <lineage>
        <taxon>Eukaryota</taxon>
        <taxon>Fungi</taxon>
        <taxon>Dikarya</taxon>
        <taxon>Ascomycota</taxon>
        <taxon>Pezizomycotina</taxon>
        <taxon>Dothideomycetes</taxon>
        <taxon>Dothideomycetidae</taxon>
        <taxon>Dothideales</taxon>
        <taxon>Saccotheciaceae</taxon>
        <taxon>Aureobasidium</taxon>
    </lineage>
</organism>
<sequence length="135" mass="14336">MSAYTFGAALELTSSPNLTSPPAVKKKEPTGPQSAIELQDYIQQGQVRHSQHSNGSTAAAAAHASEKGPTTTTTKTPNELEMSRPPSPSQATEMVPSWGFPSMNKYRVLAACAVYFSNGLNDACKSHVSRPSRGN</sequence>
<reference evidence="2" key="1">
    <citation type="submission" date="2020-06" db="EMBL/GenBank/DDBJ databases">
        <authorList>
            <person name="Onetto C."/>
        </authorList>
    </citation>
    <scope>NUCLEOTIDE SEQUENCE</scope>
</reference>
<gene>
    <name evidence="2" type="ORF">AWRI4620_LOCUS7706</name>
</gene>
<dbReference type="Proteomes" id="UP000745764">
    <property type="component" value="Unassembled WGS sequence"/>
</dbReference>
<accession>A0A9N8KMA7</accession>
<dbReference type="EMBL" id="CAINUL010000016">
    <property type="protein sequence ID" value="CAD0113451.1"/>
    <property type="molecule type" value="Genomic_DNA"/>
</dbReference>
<feature type="region of interest" description="Disordered" evidence="1">
    <location>
        <begin position="1"/>
        <end position="94"/>
    </location>
</feature>
<comment type="caution">
    <text evidence="2">The sequence shown here is derived from an EMBL/GenBank/DDBJ whole genome shotgun (WGS) entry which is preliminary data.</text>
</comment>
<evidence type="ECO:0000313" key="3">
    <source>
        <dbReference type="Proteomes" id="UP000745764"/>
    </source>
</evidence>
<proteinExistence type="predicted"/>
<evidence type="ECO:0000313" key="2">
    <source>
        <dbReference type="EMBL" id="CAD0113451.1"/>
    </source>
</evidence>
<evidence type="ECO:0000256" key="1">
    <source>
        <dbReference type="SAM" id="MobiDB-lite"/>
    </source>
</evidence>
<feature type="compositionally biased region" description="Polar residues" evidence="1">
    <location>
        <begin position="41"/>
        <end position="57"/>
    </location>
</feature>
<name>A0A9N8KMA7_9PEZI</name>